<dbReference type="OrthoDB" id="2595934at2759"/>
<protein>
    <recommendedName>
        <fullName evidence="4">Transcription factor domain-containing protein</fullName>
    </recommendedName>
</protein>
<feature type="region of interest" description="Disordered" evidence="1">
    <location>
        <begin position="21"/>
        <end position="44"/>
    </location>
</feature>
<name>A0A3M7CP37_HORWE</name>
<accession>A0A3M7CP37</accession>
<dbReference type="VEuPathDB" id="FungiDB:BTJ68_05644"/>
<dbReference type="EMBL" id="QWIP01000835">
    <property type="protein sequence ID" value="RMY53610.1"/>
    <property type="molecule type" value="Genomic_DNA"/>
</dbReference>
<dbReference type="Pfam" id="PF05935">
    <property type="entry name" value="Arylsulfotrans"/>
    <property type="match status" value="1"/>
</dbReference>
<sequence>MHWLEELAGTVKQLSRYVGFSEDDPRAEQDESVRHGEWQASGIDAAPPEVLRDAALENDEQSLQNTPPNALANDAEANMLLSTFKTRYGRWIGIEESDDETWNMRTARHPLLFTACCLVATRHSSQYVPHSEADRLFFQAKDELSASLLQTQQPLASFQAVLILSLWSTTAGQQPLSLDSWLITGYALQHSLASAVFQSLNKRTAKEQIAALSVRNHLCLSHLHACISTRRTAVVTSSDIEMARPLLTVGSSLNFERNFESRVVAELALYWILYENRINGTLRTRGALHDWKREWARLCDQPPHRSLLMSYSFGQLLMCEQVLGSKSLAIDTTDARTKHLTDHVYHIIAFAAVTALRLMSRYRKNLQASTYIGQMETLVSKTVEWLDSIEPVSNAGRTMSDVIKATQRKLGSRISSSTQMSPPALLMDSTKLAVPDLFAANTAEFDWDAIVPDWPDLYVPARDANFIENDLDSTVVSLQHHATELKDGSVLIFDNGVYRHHESFPYSRIIQVDKATKQIVWQYHEKNPMTFFTPFMGGAQRLANGNTLITEAANGRIFEVTMEGETVWEYVVDDFATYGGLDAKELEGMFDYPANATFRAYKYTPEEVPWLSEYSAADGEQKMDRTVLVKL</sequence>
<comment type="caution">
    <text evidence="2">The sequence shown here is derived from an EMBL/GenBank/DDBJ whole genome shotgun (WGS) entry which is preliminary data.</text>
</comment>
<proteinExistence type="predicted"/>
<evidence type="ECO:0000256" key="1">
    <source>
        <dbReference type="SAM" id="MobiDB-lite"/>
    </source>
</evidence>
<gene>
    <name evidence="2" type="ORF">D0863_13891</name>
</gene>
<evidence type="ECO:0008006" key="4">
    <source>
        <dbReference type="Google" id="ProtNLM"/>
    </source>
</evidence>
<dbReference type="InterPro" id="IPR010262">
    <property type="entry name" value="Arylsulfotransferase_bact"/>
</dbReference>
<reference evidence="2 3" key="1">
    <citation type="journal article" date="2018" name="BMC Genomics">
        <title>Genomic evidence for intraspecific hybridization in a clonal and extremely halotolerant yeast.</title>
        <authorList>
            <person name="Gostincar C."/>
            <person name="Stajich J.E."/>
            <person name="Zupancic J."/>
            <person name="Zalar P."/>
            <person name="Gunde-Cimerman N."/>
        </authorList>
    </citation>
    <scope>NUCLEOTIDE SEQUENCE [LARGE SCALE GENOMIC DNA]</scope>
    <source>
        <strain evidence="2 3">EXF-2682</strain>
    </source>
</reference>
<feature type="compositionally biased region" description="Basic and acidic residues" evidence="1">
    <location>
        <begin position="23"/>
        <end position="37"/>
    </location>
</feature>
<dbReference type="VEuPathDB" id="FungiDB:BTJ68_05642"/>
<dbReference type="InterPro" id="IPR053143">
    <property type="entry name" value="Arylsulfate_ST"/>
</dbReference>
<dbReference type="AlphaFoldDB" id="A0A3M7CP37"/>
<evidence type="ECO:0000313" key="2">
    <source>
        <dbReference type="EMBL" id="RMY53610.1"/>
    </source>
</evidence>
<dbReference type="GO" id="GO:0004062">
    <property type="term" value="F:aryl sulfotransferase activity"/>
    <property type="evidence" value="ECO:0007669"/>
    <property type="project" value="InterPro"/>
</dbReference>
<evidence type="ECO:0000313" key="3">
    <source>
        <dbReference type="Proteomes" id="UP000269276"/>
    </source>
</evidence>
<dbReference type="Proteomes" id="UP000269276">
    <property type="component" value="Unassembled WGS sequence"/>
</dbReference>
<organism evidence="2 3">
    <name type="scientific">Hortaea werneckii</name>
    <name type="common">Black yeast</name>
    <name type="synonym">Cladosporium werneckii</name>
    <dbReference type="NCBI Taxonomy" id="91943"/>
    <lineage>
        <taxon>Eukaryota</taxon>
        <taxon>Fungi</taxon>
        <taxon>Dikarya</taxon>
        <taxon>Ascomycota</taxon>
        <taxon>Pezizomycotina</taxon>
        <taxon>Dothideomycetes</taxon>
        <taxon>Dothideomycetidae</taxon>
        <taxon>Mycosphaerellales</taxon>
        <taxon>Teratosphaeriaceae</taxon>
        <taxon>Hortaea</taxon>
    </lineage>
</organism>
<dbReference type="PANTHER" id="PTHR35340:SF5">
    <property type="entry name" value="ASST-DOMAIN-CONTAINING PROTEIN"/>
    <property type="match status" value="1"/>
</dbReference>
<dbReference type="PANTHER" id="PTHR35340">
    <property type="entry name" value="PQQ ENZYME REPEAT PROTEIN-RELATED"/>
    <property type="match status" value="1"/>
</dbReference>